<dbReference type="PANTHER" id="PTHR46035">
    <property type="entry name" value="TETRATRICOPEPTIDE REPEAT PROTEIN 4"/>
    <property type="match status" value="1"/>
</dbReference>
<dbReference type="CDD" id="cd21377">
    <property type="entry name" value="CTWD_Cns1-like"/>
    <property type="match status" value="1"/>
</dbReference>
<dbReference type="GO" id="GO:0005829">
    <property type="term" value="C:cytosol"/>
    <property type="evidence" value="ECO:0007669"/>
    <property type="project" value="TreeGrafter"/>
</dbReference>
<name>A0A5P1EIJ0_ASPOF</name>
<sequence>MALLMDPGADPEQGNQFVKKGKKHYKDAIDCYTRAINQKALNDSETSVLFSNRAHVNLMLENYRWALNDAEEAIRLSPSNVKAYYRAAKAAFALELLPEADSYCQRGLENFPSNEELKKLLIQIDERKKKDESHKAQVSKAIAEAKELASAIENRGIKLGKAMYQELTGAHSGFLLSKKKILQHLLEGTVASLAEDLCDEEEAGRQTLSKGSGKWIKVNEKKTLQAILRQPDYIIPGIPVFFVVSSKSRFYKEFKAGKWTPP</sequence>
<dbReference type="SUPFAM" id="SSF48452">
    <property type="entry name" value="TPR-like"/>
    <property type="match status" value="1"/>
</dbReference>
<dbReference type="Gene3D" id="1.25.40.10">
    <property type="entry name" value="Tetratricopeptide repeat domain"/>
    <property type="match status" value="1"/>
</dbReference>
<evidence type="ECO:0000313" key="1">
    <source>
        <dbReference type="EMBL" id="ONK63890.1"/>
    </source>
</evidence>
<dbReference type="EMBL" id="CM007387">
    <property type="protein sequence ID" value="ONK63890.1"/>
    <property type="molecule type" value="Genomic_DNA"/>
</dbReference>
<keyword evidence="2" id="KW-1185">Reference proteome</keyword>
<dbReference type="GO" id="GO:0051879">
    <property type="term" value="F:Hsp90 protein binding"/>
    <property type="evidence" value="ECO:0007669"/>
    <property type="project" value="TreeGrafter"/>
</dbReference>
<dbReference type="GO" id="GO:0006457">
    <property type="term" value="P:protein folding"/>
    <property type="evidence" value="ECO:0007669"/>
    <property type="project" value="TreeGrafter"/>
</dbReference>
<dbReference type="PANTHER" id="PTHR46035:SF1">
    <property type="entry name" value="TETRATRICOPEPTIDE REPEAT PROTEIN 4"/>
    <property type="match status" value="1"/>
</dbReference>
<dbReference type="Proteomes" id="UP000243459">
    <property type="component" value="Chromosome 7"/>
</dbReference>
<dbReference type="Gramene" id="ONK63890">
    <property type="protein sequence ID" value="ONK63890"/>
    <property type="gene ID" value="A4U43_C07F19980"/>
</dbReference>
<dbReference type="GO" id="GO:0030544">
    <property type="term" value="F:Hsp70 protein binding"/>
    <property type="evidence" value="ECO:0007669"/>
    <property type="project" value="TreeGrafter"/>
</dbReference>
<dbReference type="GO" id="GO:0005634">
    <property type="term" value="C:nucleus"/>
    <property type="evidence" value="ECO:0007669"/>
    <property type="project" value="TreeGrafter"/>
</dbReference>
<dbReference type="InterPro" id="IPR011990">
    <property type="entry name" value="TPR-like_helical_dom_sf"/>
</dbReference>
<organism evidence="1 2">
    <name type="scientific">Asparagus officinalis</name>
    <name type="common">Garden asparagus</name>
    <dbReference type="NCBI Taxonomy" id="4686"/>
    <lineage>
        <taxon>Eukaryota</taxon>
        <taxon>Viridiplantae</taxon>
        <taxon>Streptophyta</taxon>
        <taxon>Embryophyta</taxon>
        <taxon>Tracheophyta</taxon>
        <taxon>Spermatophyta</taxon>
        <taxon>Magnoliopsida</taxon>
        <taxon>Liliopsida</taxon>
        <taxon>Asparagales</taxon>
        <taxon>Asparagaceae</taxon>
        <taxon>Asparagoideae</taxon>
        <taxon>Asparagus</taxon>
    </lineage>
</organism>
<protein>
    <submittedName>
        <fullName evidence="1">Uncharacterized protein</fullName>
    </submittedName>
</protein>
<dbReference type="OMA" id="YFFVETM"/>
<evidence type="ECO:0000313" key="2">
    <source>
        <dbReference type="Proteomes" id="UP000243459"/>
    </source>
</evidence>
<reference evidence="2" key="1">
    <citation type="journal article" date="2017" name="Nat. Commun.">
        <title>The asparagus genome sheds light on the origin and evolution of a young Y chromosome.</title>
        <authorList>
            <person name="Harkess A."/>
            <person name="Zhou J."/>
            <person name="Xu C."/>
            <person name="Bowers J.E."/>
            <person name="Van der Hulst R."/>
            <person name="Ayyampalayam S."/>
            <person name="Mercati F."/>
            <person name="Riccardi P."/>
            <person name="McKain M.R."/>
            <person name="Kakrana A."/>
            <person name="Tang H."/>
            <person name="Ray J."/>
            <person name="Groenendijk J."/>
            <person name="Arikit S."/>
            <person name="Mathioni S.M."/>
            <person name="Nakano M."/>
            <person name="Shan H."/>
            <person name="Telgmann-Rauber A."/>
            <person name="Kanno A."/>
            <person name="Yue Z."/>
            <person name="Chen H."/>
            <person name="Li W."/>
            <person name="Chen Y."/>
            <person name="Xu X."/>
            <person name="Zhang Y."/>
            <person name="Luo S."/>
            <person name="Chen H."/>
            <person name="Gao J."/>
            <person name="Mao Z."/>
            <person name="Pires J.C."/>
            <person name="Luo M."/>
            <person name="Kudrna D."/>
            <person name="Wing R.A."/>
            <person name="Meyers B.C."/>
            <person name="Yi K."/>
            <person name="Kong H."/>
            <person name="Lavrijsen P."/>
            <person name="Sunseri F."/>
            <person name="Falavigna A."/>
            <person name="Ye Y."/>
            <person name="Leebens-Mack J.H."/>
            <person name="Chen G."/>
        </authorList>
    </citation>
    <scope>NUCLEOTIDE SEQUENCE [LARGE SCALE GENOMIC DNA]</scope>
    <source>
        <strain evidence="2">cv. DH0086</strain>
    </source>
</reference>
<dbReference type="SMART" id="SM00028">
    <property type="entry name" value="TPR"/>
    <property type="match status" value="2"/>
</dbReference>
<accession>A0A5P1EIJ0</accession>
<gene>
    <name evidence="1" type="ORF">A4U43_C07F19980</name>
</gene>
<dbReference type="AlphaFoldDB" id="A0A5P1EIJ0"/>
<dbReference type="InterPro" id="IPR019734">
    <property type="entry name" value="TPR_rpt"/>
</dbReference>
<proteinExistence type="predicted"/>